<dbReference type="InterPro" id="IPR050266">
    <property type="entry name" value="AB_hydrolase_sf"/>
</dbReference>
<dbReference type="PRINTS" id="PR00111">
    <property type="entry name" value="ABHYDROLASE"/>
</dbReference>
<dbReference type="SUPFAM" id="SSF51230">
    <property type="entry name" value="Single hybrid motif"/>
    <property type="match status" value="1"/>
</dbReference>
<dbReference type="Pfam" id="PF00364">
    <property type="entry name" value="Biotin_lipoyl"/>
    <property type="match status" value="1"/>
</dbReference>
<dbReference type="InterPro" id="IPR000073">
    <property type="entry name" value="AB_hydrolase_1"/>
</dbReference>
<reference evidence="2 3" key="1">
    <citation type="journal article" date="2018" name="Arch. Microbiol.">
        <title>New insights into the metabolic potential of the phototrophic purple bacterium Rhodopila globiformis DSM 161(T) from its draft genome sequence and evidence for a vanadium-dependent nitrogenase.</title>
        <authorList>
            <person name="Imhoff J.F."/>
            <person name="Rahn T."/>
            <person name="Kunzel S."/>
            <person name="Neulinger S.C."/>
        </authorList>
    </citation>
    <scope>NUCLEOTIDE SEQUENCE [LARGE SCALE GENOMIC DNA]</scope>
    <source>
        <strain evidence="2 3">DSM 161</strain>
    </source>
</reference>
<evidence type="ECO:0000259" key="1">
    <source>
        <dbReference type="PROSITE" id="PS50968"/>
    </source>
</evidence>
<dbReference type="CDD" id="cd06849">
    <property type="entry name" value="lipoyl_domain"/>
    <property type="match status" value="1"/>
</dbReference>
<feature type="domain" description="Lipoyl-binding" evidence="1">
    <location>
        <begin position="4"/>
        <end position="79"/>
    </location>
</feature>
<protein>
    <submittedName>
        <fullName evidence="2">Acetoin dehydrogenase dihydrolipoyllysine-residue acetyltransferase subunit</fullName>
    </submittedName>
</protein>
<dbReference type="PANTHER" id="PTHR43798">
    <property type="entry name" value="MONOACYLGLYCEROL LIPASE"/>
    <property type="match status" value="1"/>
</dbReference>
<dbReference type="GO" id="GO:0047372">
    <property type="term" value="F:monoacylglycerol lipase activity"/>
    <property type="evidence" value="ECO:0007669"/>
    <property type="project" value="TreeGrafter"/>
</dbReference>
<gene>
    <name evidence="2" type="ORF">CCS01_04795</name>
</gene>
<evidence type="ECO:0000313" key="3">
    <source>
        <dbReference type="Proteomes" id="UP000239724"/>
    </source>
</evidence>
<comment type="caution">
    <text evidence="2">The sequence shown here is derived from an EMBL/GenBank/DDBJ whole genome shotgun (WGS) entry which is preliminary data.</text>
</comment>
<dbReference type="EMBL" id="NHRY01000056">
    <property type="protein sequence ID" value="PPQ36556.1"/>
    <property type="molecule type" value="Genomic_DNA"/>
</dbReference>
<dbReference type="Proteomes" id="UP000239724">
    <property type="component" value="Unassembled WGS sequence"/>
</dbReference>
<keyword evidence="3" id="KW-1185">Reference proteome</keyword>
<dbReference type="InterPro" id="IPR000089">
    <property type="entry name" value="Biotin_lipoyl"/>
</dbReference>
<dbReference type="SUPFAM" id="SSF53474">
    <property type="entry name" value="alpha/beta-Hydrolases"/>
    <property type="match status" value="1"/>
</dbReference>
<proteinExistence type="predicted"/>
<organism evidence="2 3">
    <name type="scientific">Rhodopila globiformis</name>
    <name type="common">Rhodopseudomonas globiformis</name>
    <dbReference type="NCBI Taxonomy" id="1071"/>
    <lineage>
        <taxon>Bacteria</taxon>
        <taxon>Pseudomonadati</taxon>
        <taxon>Pseudomonadota</taxon>
        <taxon>Alphaproteobacteria</taxon>
        <taxon>Acetobacterales</taxon>
        <taxon>Acetobacteraceae</taxon>
        <taxon>Rhodopila</taxon>
    </lineage>
</organism>
<dbReference type="GO" id="GO:0016740">
    <property type="term" value="F:transferase activity"/>
    <property type="evidence" value="ECO:0007669"/>
    <property type="project" value="UniProtKB-KW"/>
</dbReference>
<sequence>MNQIVAITMPKFGLSMTEGKIASWARPEGTKIAVGDEIADIETTKITNAYESPVAGVLRRHVAHEQEDLPVGALIAVVADPAVPDAEIDAFVERFRAEFATRAPEAEAAAPEPRTVEVHGRPMRYLELGAEHEERPIVLIHGFGGDLNNWLFVQPGLAERNRVIALDLPGHGGSGRQVGAGDLGTLSAAVAGLLDSIDVPKAHLVGHSLGAAVALRTALDRPAHVASVTLVCPAGLGTEIDEAFTQDFITASRRKQLEPVLAKLFVDAGLVSRDMMEDLLRFKRLDGAREALTAIQNANFAGGQREVLRGRLGELGDIPVQVIWGAEDRIIPPQQAEGLPAGVAVHVLPGAGHMPHMEKAADVSRLIQAFVARAM</sequence>
<dbReference type="GO" id="GO:0016020">
    <property type="term" value="C:membrane"/>
    <property type="evidence" value="ECO:0007669"/>
    <property type="project" value="TreeGrafter"/>
</dbReference>
<dbReference type="NCBIfam" id="NF011457">
    <property type="entry name" value="PRK14875.1"/>
    <property type="match status" value="1"/>
</dbReference>
<keyword evidence="2" id="KW-0808">Transferase</keyword>
<dbReference type="Pfam" id="PF00561">
    <property type="entry name" value="Abhydrolase_1"/>
    <property type="match status" value="1"/>
</dbReference>
<dbReference type="PANTHER" id="PTHR43798:SF33">
    <property type="entry name" value="HYDROLASE, PUTATIVE (AFU_ORTHOLOGUE AFUA_2G14860)-RELATED"/>
    <property type="match status" value="1"/>
</dbReference>
<dbReference type="OrthoDB" id="9804723at2"/>
<dbReference type="PROSITE" id="PS50968">
    <property type="entry name" value="BIOTINYL_LIPOYL"/>
    <property type="match status" value="1"/>
</dbReference>
<dbReference type="RefSeq" id="WP_104517710.1">
    <property type="nucleotide sequence ID" value="NZ_NHRY01000056.1"/>
</dbReference>
<dbReference type="AlphaFoldDB" id="A0A2S6NLV5"/>
<dbReference type="Gene3D" id="3.40.50.1820">
    <property type="entry name" value="alpha/beta hydrolase"/>
    <property type="match status" value="1"/>
</dbReference>
<dbReference type="GO" id="GO:0046464">
    <property type="term" value="P:acylglycerol catabolic process"/>
    <property type="evidence" value="ECO:0007669"/>
    <property type="project" value="TreeGrafter"/>
</dbReference>
<dbReference type="InterPro" id="IPR029058">
    <property type="entry name" value="AB_hydrolase_fold"/>
</dbReference>
<dbReference type="InterPro" id="IPR011053">
    <property type="entry name" value="Single_hybrid_motif"/>
</dbReference>
<name>A0A2S6NLV5_RHOGL</name>
<dbReference type="Gene3D" id="2.40.50.100">
    <property type="match status" value="1"/>
</dbReference>
<evidence type="ECO:0000313" key="2">
    <source>
        <dbReference type="EMBL" id="PPQ36556.1"/>
    </source>
</evidence>
<accession>A0A2S6NLV5</accession>